<keyword evidence="3" id="KW-1185">Reference proteome</keyword>
<keyword evidence="1" id="KW-0812">Transmembrane</keyword>
<comment type="caution">
    <text evidence="2">The sequence shown here is derived from an EMBL/GenBank/DDBJ whole genome shotgun (WGS) entry which is preliminary data.</text>
</comment>
<evidence type="ECO:0000313" key="3">
    <source>
        <dbReference type="Proteomes" id="UP000572212"/>
    </source>
</evidence>
<organism evidence="2 3">
    <name type="scientific">Gracilibacillus halotolerans</name>
    <dbReference type="NCBI Taxonomy" id="74386"/>
    <lineage>
        <taxon>Bacteria</taxon>
        <taxon>Bacillati</taxon>
        <taxon>Bacillota</taxon>
        <taxon>Bacilli</taxon>
        <taxon>Bacillales</taxon>
        <taxon>Bacillaceae</taxon>
        <taxon>Gracilibacillus</taxon>
    </lineage>
</organism>
<name>A0A841RR51_9BACI</name>
<evidence type="ECO:0000313" key="2">
    <source>
        <dbReference type="EMBL" id="MBB6514302.1"/>
    </source>
</evidence>
<dbReference type="Proteomes" id="UP000572212">
    <property type="component" value="Unassembled WGS sequence"/>
</dbReference>
<protein>
    <submittedName>
        <fullName evidence="2">Uncharacterized protein</fullName>
    </submittedName>
</protein>
<feature type="transmembrane region" description="Helical" evidence="1">
    <location>
        <begin position="12"/>
        <end position="35"/>
    </location>
</feature>
<dbReference type="EMBL" id="JACHON010000029">
    <property type="protein sequence ID" value="MBB6514302.1"/>
    <property type="molecule type" value="Genomic_DNA"/>
</dbReference>
<keyword evidence="1" id="KW-1133">Transmembrane helix</keyword>
<dbReference type="AlphaFoldDB" id="A0A841RR51"/>
<feature type="non-terminal residue" evidence="2">
    <location>
        <position position="40"/>
    </location>
</feature>
<keyword evidence="1" id="KW-0472">Membrane</keyword>
<accession>A0A841RR51</accession>
<gene>
    <name evidence="2" type="ORF">GGQ92_003125</name>
</gene>
<proteinExistence type="predicted"/>
<evidence type="ECO:0000256" key="1">
    <source>
        <dbReference type="SAM" id="Phobius"/>
    </source>
</evidence>
<reference evidence="2 3" key="1">
    <citation type="submission" date="2020-08" db="EMBL/GenBank/DDBJ databases">
        <title>Genomic Encyclopedia of Type Strains, Phase IV (KMG-IV): sequencing the most valuable type-strain genomes for metagenomic binning, comparative biology and taxonomic classification.</title>
        <authorList>
            <person name="Goeker M."/>
        </authorList>
    </citation>
    <scope>NUCLEOTIDE SEQUENCE [LARGE SCALE GENOMIC DNA]</scope>
    <source>
        <strain evidence="2 3">DSM 11805</strain>
    </source>
</reference>
<sequence>MSNFKKNRAKKLRGPFLFAVTSAHLIIYIRCHVFLYNTLD</sequence>